<proteinExistence type="predicted"/>
<feature type="compositionally biased region" description="Acidic residues" evidence="1">
    <location>
        <begin position="70"/>
        <end position="79"/>
    </location>
</feature>
<gene>
    <name evidence="2" type="ORF">G2W53_025669</name>
</gene>
<feature type="region of interest" description="Disordered" evidence="1">
    <location>
        <begin position="54"/>
        <end position="79"/>
    </location>
</feature>
<dbReference type="EMBL" id="JAAIUW010000008">
    <property type="protein sequence ID" value="KAF7820214.1"/>
    <property type="molecule type" value="Genomic_DNA"/>
</dbReference>
<accession>A0A834TMN6</accession>
<dbReference type="Proteomes" id="UP000634136">
    <property type="component" value="Unassembled WGS sequence"/>
</dbReference>
<evidence type="ECO:0000313" key="3">
    <source>
        <dbReference type="Proteomes" id="UP000634136"/>
    </source>
</evidence>
<reference evidence="2" key="1">
    <citation type="submission" date="2020-09" db="EMBL/GenBank/DDBJ databases">
        <title>Genome-Enabled Discovery of Anthraquinone Biosynthesis in Senna tora.</title>
        <authorList>
            <person name="Kang S.-H."/>
            <person name="Pandey R.P."/>
            <person name="Lee C.-M."/>
            <person name="Sim J.-S."/>
            <person name="Jeong J.-T."/>
            <person name="Choi B.-S."/>
            <person name="Jung M."/>
            <person name="Ginzburg D."/>
            <person name="Zhao K."/>
            <person name="Won S.Y."/>
            <person name="Oh T.-J."/>
            <person name="Yu Y."/>
            <person name="Kim N.-H."/>
            <person name="Lee O.R."/>
            <person name="Lee T.-H."/>
            <person name="Bashyal P."/>
            <person name="Kim T.-S."/>
            <person name="Lee W.-H."/>
            <person name="Kawkins C."/>
            <person name="Kim C.-K."/>
            <person name="Kim J.S."/>
            <person name="Ahn B.O."/>
            <person name="Rhee S.Y."/>
            <person name="Sohng J.K."/>
        </authorList>
    </citation>
    <scope>NUCLEOTIDE SEQUENCE</scope>
    <source>
        <tissue evidence="2">Leaf</tissue>
    </source>
</reference>
<protein>
    <submittedName>
        <fullName evidence="2">Uncharacterized protein</fullName>
    </submittedName>
</protein>
<organism evidence="2 3">
    <name type="scientific">Senna tora</name>
    <dbReference type="NCBI Taxonomy" id="362788"/>
    <lineage>
        <taxon>Eukaryota</taxon>
        <taxon>Viridiplantae</taxon>
        <taxon>Streptophyta</taxon>
        <taxon>Embryophyta</taxon>
        <taxon>Tracheophyta</taxon>
        <taxon>Spermatophyta</taxon>
        <taxon>Magnoliopsida</taxon>
        <taxon>eudicotyledons</taxon>
        <taxon>Gunneridae</taxon>
        <taxon>Pentapetalae</taxon>
        <taxon>rosids</taxon>
        <taxon>fabids</taxon>
        <taxon>Fabales</taxon>
        <taxon>Fabaceae</taxon>
        <taxon>Caesalpinioideae</taxon>
        <taxon>Cassia clade</taxon>
        <taxon>Senna</taxon>
    </lineage>
</organism>
<keyword evidence="3" id="KW-1185">Reference proteome</keyword>
<name>A0A834TMN6_9FABA</name>
<dbReference type="AlphaFoldDB" id="A0A834TMN6"/>
<comment type="caution">
    <text evidence="2">The sequence shown here is derived from an EMBL/GenBank/DDBJ whole genome shotgun (WGS) entry which is preliminary data.</text>
</comment>
<evidence type="ECO:0000256" key="1">
    <source>
        <dbReference type="SAM" id="MobiDB-lite"/>
    </source>
</evidence>
<sequence length="79" mass="8370">MLLSGSDLKLVGTLKLNGEDALSYVPNGKSPTKRAFSTTNDGVAMNEHFIESDRQSGVVSVNHHGGGVSDETDIDSDHI</sequence>
<evidence type="ECO:0000313" key="2">
    <source>
        <dbReference type="EMBL" id="KAF7820214.1"/>
    </source>
</evidence>